<dbReference type="GO" id="GO:0009401">
    <property type="term" value="P:phosphoenolpyruvate-dependent sugar phosphotransferase system"/>
    <property type="evidence" value="ECO:0007669"/>
    <property type="project" value="InterPro"/>
</dbReference>
<sequence>MVKYETVVNKIGEMVGEGMEENLIILFNDNAPEMYHEYCLLHTITELKEGIEAGDIFCIDTEEYKITAVGSGANKTIEELGHATIKFDGSPEAENPGTIHVEAKEILLNGENTVLKFIKS</sequence>
<dbReference type="HOGENOM" id="CLU_138435_2_1_0"/>
<reference evidence="3" key="1">
    <citation type="submission" date="2009-09" db="EMBL/GenBank/DDBJ databases">
        <title>The complete chromosome of Sebaldella termitidis ATCC 33386.</title>
        <authorList>
            <consortium name="US DOE Joint Genome Institute (JGI-PGF)"/>
            <person name="Lucas S."/>
            <person name="Copeland A."/>
            <person name="Lapidus A."/>
            <person name="Glavina del Rio T."/>
            <person name="Dalin E."/>
            <person name="Tice H."/>
            <person name="Bruce D."/>
            <person name="Goodwin L."/>
            <person name="Pitluck S."/>
            <person name="Kyrpides N."/>
            <person name="Mavromatis K."/>
            <person name="Ivanova N."/>
            <person name="Mikhailova N."/>
            <person name="Sims D."/>
            <person name="Meincke L."/>
            <person name="Brettin T."/>
            <person name="Detter J.C."/>
            <person name="Han C."/>
            <person name="Larimer F."/>
            <person name="Land M."/>
            <person name="Hauser L."/>
            <person name="Markowitz V."/>
            <person name="Cheng J.F."/>
            <person name="Hugenholtz P."/>
            <person name="Woyke T."/>
            <person name="Wu D."/>
            <person name="Eisen J.A."/>
        </authorList>
    </citation>
    <scope>NUCLEOTIDE SEQUENCE [LARGE SCALE GENOMIC DNA]</scope>
    <source>
        <strain evidence="3">ATCC 33386 / NCTC 11300</strain>
    </source>
</reference>
<dbReference type="GO" id="GO:0008982">
    <property type="term" value="F:protein-N(PI)-phosphohistidine-sugar phosphotransferase activity"/>
    <property type="evidence" value="ECO:0007669"/>
    <property type="project" value="InterPro"/>
</dbReference>
<dbReference type="EMBL" id="CP001739">
    <property type="protein sequence ID" value="ACZ10931.1"/>
    <property type="molecule type" value="Genomic_DNA"/>
</dbReference>
<reference evidence="2 3" key="2">
    <citation type="journal article" date="2010" name="Stand. Genomic Sci.">
        <title>Complete genome sequence of Sebaldella termitidis type strain (NCTC 11300).</title>
        <authorList>
            <person name="Harmon-Smith M."/>
            <person name="Celia L."/>
            <person name="Chertkov O."/>
            <person name="Lapidus A."/>
            <person name="Copeland A."/>
            <person name="Glavina Del Rio T."/>
            <person name="Nolan M."/>
            <person name="Lucas S."/>
            <person name="Tice H."/>
            <person name="Cheng J.F."/>
            <person name="Han C."/>
            <person name="Detter J.C."/>
            <person name="Bruce D."/>
            <person name="Goodwin L."/>
            <person name="Pitluck S."/>
            <person name="Pati A."/>
            <person name="Liolios K."/>
            <person name="Ivanova N."/>
            <person name="Mavromatis K."/>
            <person name="Mikhailova N."/>
            <person name="Chen A."/>
            <person name="Palaniappan K."/>
            <person name="Land M."/>
            <person name="Hauser L."/>
            <person name="Chang Y.J."/>
            <person name="Jeffries C.D."/>
            <person name="Brettin T."/>
            <person name="Goker M."/>
            <person name="Beck B."/>
            <person name="Bristow J."/>
            <person name="Eisen J.A."/>
            <person name="Markowitz V."/>
            <person name="Hugenholtz P."/>
            <person name="Kyrpides N.C."/>
            <person name="Klenk H.P."/>
            <person name="Chen F."/>
        </authorList>
    </citation>
    <scope>NUCLEOTIDE SEQUENCE [LARGE SCALE GENOMIC DNA]</scope>
    <source>
        <strain evidence="3">ATCC 33386 / NCTC 11300</strain>
    </source>
</reference>
<accession>D1AGH9</accession>
<dbReference type="PROSITE" id="PS51097">
    <property type="entry name" value="PTS_EIIA_TYPE_5"/>
    <property type="match status" value="1"/>
</dbReference>
<dbReference type="SUPFAM" id="SSF141530">
    <property type="entry name" value="PTSIIA/GutA-like"/>
    <property type="match status" value="1"/>
</dbReference>
<evidence type="ECO:0000256" key="1">
    <source>
        <dbReference type="PROSITE-ProRule" id="PRU00420"/>
    </source>
</evidence>
<dbReference type="Proteomes" id="UP000000845">
    <property type="component" value="Chromosome"/>
</dbReference>
<dbReference type="PANTHER" id="PTHR40398">
    <property type="entry name" value="PTS SYSTEM GLUCITOL/SORBITOL-SPECIFIC EIIA COMPONENT"/>
    <property type="match status" value="1"/>
</dbReference>
<evidence type="ECO:0000313" key="3">
    <source>
        <dbReference type="Proteomes" id="UP000000845"/>
    </source>
</evidence>
<dbReference type="RefSeq" id="WP_012863506.1">
    <property type="nucleotide sequence ID" value="NC_013517.1"/>
</dbReference>
<keyword evidence="3" id="KW-1185">Reference proteome</keyword>
<evidence type="ECO:0000313" key="2">
    <source>
        <dbReference type="EMBL" id="ACZ10931.1"/>
    </source>
</evidence>
<dbReference type="GO" id="GO:0005737">
    <property type="term" value="C:cytoplasm"/>
    <property type="evidence" value="ECO:0007669"/>
    <property type="project" value="InterPro"/>
</dbReference>
<gene>
    <name evidence="2" type="ordered locus">Sterm_4099</name>
</gene>
<dbReference type="InterPro" id="IPR036665">
    <property type="entry name" value="PTS_IIA_glucitol/sorbitol_sf"/>
</dbReference>
<dbReference type="GO" id="GO:0016301">
    <property type="term" value="F:kinase activity"/>
    <property type="evidence" value="ECO:0007669"/>
    <property type="project" value="TreeGrafter"/>
</dbReference>
<dbReference type="KEGG" id="str:Sterm_4099"/>
<name>D1AGH9_SEBTE</name>
<dbReference type="STRING" id="526218.Sterm_4099"/>
<protein>
    <submittedName>
        <fullName evidence="2">PTS system glucitol/sorbitol-specific IIA component</fullName>
    </submittedName>
</protein>
<dbReference type="PANTHER" id="PTHR40398:SF1">
    <property type="entry name" value="PTS SYSTEM GLUCITOL_SORBITOL-SPECIFIC EIIA COMPONENT"/>
    <property type="match status" value="1"/>
</dbReference>
<dbReference type="InterPro" id="IPR004716">
    <property type="entry name" value="PTS_IIA_glucitol/sorbitol-sp"/>
</dbReference>
<organism evidence="2 3">
    <name type="scientific">Sebaldella termitidis (strain ATCC 33386 / NCTC 11300)</name>
    <dbReference type="NCBI Taxonomy" id="526218"/>
    <lineage>
        <taxon>Bacteria</taxon>
        <taxon>Fusobacteriati</taxon>
        <taxon>Fusobacteriota</taxon>
        <taxon>Fusobacteriia</taxon>
        <taxon>Fusobacteriales</taxon>
        <taxon>Leptotrichiaceae</taxon>
        <taxon>Sebaldella</taxon>
    </lineage>
</organism>
<feature type="modified residue" description="Phosphohistidine; by HPr" evidence="1">
    <location>
        <position position="42"/>
    </location>
</feature>
<dbReference type="Gene3D" id="2.40.33.40">
    <property type="entry name" value="Phosphotransferase system, glucitol/sorbitol-specific IIA component"/>
    <property type="match status" value="1"/>
</dbReference>
<proteinExistence type="predicted"/>
<dbReference type="eggNOG" id="COG3731">
    <property type="taxonomic scope" value="Bacteria"/>
</dbReference>
<dbReference type="Pfam" id="PF03829">
    <property type="entry name" value="PTSIIA_gutA"/>
    <property type="match status" value="1"/>
</dbReference>
<dbReference type="AlphaFoldDB" id="D1AGH9"/>